<gene>
    <name evidence="2" type="primary">Necator_chrI.g3115</name>
    <name evidence="2" type="ORF">RB195_006986</name>
</gene>
<organism evidence="2 3">
    <name type="scientific">Necator americanus</name>
    <name type="common">Human hookworm</name>
    <dbReference type="NCBI Taxonomy" id="51031"/>
    <lineage>
        <taxon>Eukaryota</taxon>
        <taxon>Metazoa</taxon>
        <taxon>Ecdysozoa</taxon>
        <taxon>Nematoda</taxon>
        <taxon>Chromadorea</taxon>
        <taxon>Rhabditida</taxon>
        <taxon>Rhabditina</taxon>
        <taxon>Rhabditomorpha</taxon>
        <taxon>Strongyloidea</taxon>
        <taxon>Ancylostomatidae</taxon>
        <taxon>Bunostominae</taxon>
        <taxon>Necator</taxon>
    </lineage>
</organism>
<sequence>MISALFLIMLLQPQVRKLQQTANGLKHHPTNLEWCGFETFTLWSALPPELRFCIMLFVDFDTQETCIITNRETRLWTIAVRNSRRETVIKHIFNNHKIEQQTASIVFDAREDVAPVRRSCSAHIRLPVIC</sequence>
<keyword evidence="3" id="KW-1185">Reference proteome</keyword>
<dbReference type="Proteomes" id="UP001303046">
    <property type="component" value="Unassembled WGS sequence"/>
</dbReference>
<feature type="chain" id="PRO_5046539088" evidence="1">
    <location>
        <begin position="18"/>
        <end position="130"/>
    </location>
</feature>
<reference evidence="2 3" key="1">
    <citation type="submission" date="2023-08" db="EMBL/GenBank/DDBJ databases">
        <title>A Necator americanus chromosomal reference genome.</title>
        <authorList>
            <person name="Ilik V."/>
            <person name="Petrzelkova K.J."/>
            <person name="Pardy F."/>
            <person name="Fuh T."/>
            <person name="Niatou-Singa F.S."/>
            <person name="Gouil Q."/>
            <person name="Baker L."/>
            <person name="Ritchie M.E."/>
            <person name="Jex A.R."/>
            <person name="Gazzola D."/>
            <person name="Li H."/>
            <person name="Toshio Fujiwara R."/>
            <person name="Zhan B."/>
            <person name="Aroian R.V."/>
            <person name="Pafco B."/>
            <person name="Schwarz E.M."/>
        </authorList>
    </citation>
    <scope>NUCLEOTIDE SEQUENCE [LARGE SCALE GENOMIC DNA]</scope>
    <source>
        <strain evidence="2 3">Aroian</strain>
        <tissue evidence="2">Whole animal</tissue>
    </source>
</reference>
<proteinExistence type="predicted"/>
<accession>A0ABR1BV42</accession>
<dbReference type="EMBL" id="JAVFWL010000001">
    <property type="protein sequence ID" value="KAK6730251.1"/>
    <property type="molecule type" value="Genomic_DNA"/>
</dbReference>
<evidence type="ECO:0000313" key="2">
    <source>
        <dbReference type="EMBL" id="KAK6730251.1"/>
    </source>
</evidence>
<keyword evidence="1" id="KW-0732">Signal</keyword>
<feature type="signal peptide" evidence="1">
    <location>
        <begin position="1"/>
        <end position="17"/>
    </location>
</feature>
<name>A0ABR1BV42_NECAM</name>
<evidence type="ECO:0000313" key="3">
    <source>
        <dbReference type="Proteomes" id="UP001303046"/>
    </source>
</evidence>
<comment type="caution">
    <text evidence="2">The sequence shown here is derived from an EMBL/GenBank/DDBJ whole genome shotgun (WGS) entry which is preliminary data.</text>
</comment>
<protein>
    <submittedName>
        <fullName evidence="2">Uncharacterized protein</fullName>
    </submittedName>
</protein>
<evidence type="ECO:0000256" key="1">
    <source>
        <dbReference type="SAM" id="SignalP"/>
    </source>
</evidence>